<sequence>MHLAFFYVLLQQSYAWSCYSILRYAIKVINLVNEGDIDSAVTERENQIQIALDIKKTHD</sequence>
<dbReference type="Proteomes" id="UP000254412">
    <property type="component" value="Unassembled WGS sequence"/>
</dbReference>
<dbReference type="EMBL" id="UHDS01000001">
    <property type="protein sequence ID" value="SUM55754.1"/>
    <property type="molecule type" value="Genomic_DNA"/>
</dbReference>
<name>A0A380GPR2_9STAP</name>
<reference evidence="1 2" key="1">
    <citation type="submission" date="2018-06" db="EMBL/GenBank/DDBJ databases">
        <authorList>
            <consortium name="Pathogen Informatics"/>
            <person name="Doyle S."/>
        </authorList>
    </citation>
    <scope>NUCLEOTIDE SEQUENCE [LARGE SCALE GENOMIC DNA]</scope>
    <source>
        <strain evidence="1 2">NCTC13834</strain>
    </source>
</reference>
<accession>A0A380GPR2</accession>
<evidence type="ECO:0000313" key="1">
    <source>
        <dbReference type="EMBL" id="SUM55754.1"/>
    </source>
</evidence>
<proteinExistence type="predicted"/>
<evidence type="ECO:0000313" key="2">
    <source>
        <dbReference type="Proteomes" id="UP000254412"/>
    </source>
</evidence>
<organism evidence="1 2">
    <name type="scientific">Staphylococcus nepalensis</name>
    <dbReference type="NCBI Taxonomy" id="214473"/>
    <lineage>
        <taxon>Bacteria</taxon>
        <taxon>Bacillati</taxon>
        <taxon>Bacillota</taxon>
        <taxon>Bacilli</taxon>
        <taxon>Bacillales</taxon>
        <taxon>Staphylococcaceae</taxon>
        <taxon>Staphylococcus</taxon>
    </lineage>
</organism>
<dbReference type="AlphaFoldDB" id="A0A380GPR2"/>
<protein>
    <submittedName>
        <fullName evidence="1">Uncharacterized protein</fullName>
    </submittedName>
</protein>
<gene>
    <name evidence="1" type="ORF">NCTC13834_02126</name>
</gene>